<dbReference type="InterPro" id="IPR059179">
    <property type="entry name" value="MLKL-like_MCAfunc"/>
</dbReference>
<organism evidence="3">
    <name type="scientific">Rhizophagus irregularis (strain DAOM 181602 / DAOM 197198 / MUCL 43194)</name>
    <name type="common">Arbuscular mycorrhizal fungus</name>
    <name type="synonym">Glomus intraradices</name>
    <dbReference type="NCBI Taxonomy" id="747089"/>
    <lineage>
        <taxon>Eukaryota</taxon>
        <taxon>Fungi</taxon>
        <taxon>Fungi incertae sedis</taxon>
        <taxon>Mucoromycota</taxon>
        <taxon>Glomeromycotina</taxon>
        <taxon>Glomeromycetes</taxon>
        <taxon>Glomerales</taxon>
        <taxon>Glomeraceae</taxon>
        <taxon>Rhizophagus</taxon>
    </lineage>
</organism>
<dbReference type="eggNOG" id="KOG0192">
    <property type="taxonomic scope" value="Eukaryota"/>
</dbReference>
<dbReference type="PANTHER" id="PTHR44329">
    <property type="entry name" value="SERINE/THREONINE-PROTEIN KINASE TNNI3K-RELATED"/>
    <property type="match status" value="1"/>
</dbReference>
<dbReference type="PROSITE" id="PS50011">
    <property type="entry name" value="PROTEIN_KINASE_DOM"/>
    <property type="match status" value="1"/>
</dbReference>
<feature type="region of interest" description="Disordered" evidence="1">
    <location>
        <begin position="1"/>
        <end position="29"/>
    </location>
</feature>
<dbReference type="InterPro" id="IPR001245">
    <property type="entry name" value="Ser-Thr/Tyr_kinase_cat_dom"/>
</dbReference>
<dbReference type="InterPro" id="IPR011009">
    <property type="entry name" value="Kinase-like_dom_sf"/>
</dbReference>
<sequence>MENDNRQSNNDDELPNKMRNMSVDNSIDENYDETSDLNIDTKKNSTIEVIGIVINVAQTFDEFAPLIGTFLALGDEIKKLYDKAKHNKELCSFLLKRCNGAMAAVRDLDMRKTESKGFFSKEGNLKLFKEFIKCMEKIKKFVANKIEEELNELVKEFNGYMSSLNFSINVQFTDDFATVKSDLKGIKEILSHILGVSDDKQSQQNVLDDICSITKKNKNFQKQVKQNTSEVEENEPLLDGSKYSKENCPSKRIQKRISYGNCEEYCFKEFSNNTSTSSSADQSNQSNNKEIQIEIRREILHRDIQSANVLVDGNHKVKIANFGLSRKFSDITRNILQNLENIRYMAPEKLAVENDENNNNDAQKKKVPYDSKCEIYSVGALLWEIAELKKPHYDLDKSVLLVNIRKRVSERYCLPFSNDVPTEWRTIVTRAMEYDSMWRISITDICRDFYNLSNKIHSDSLQDNTEVSTSNDFCTLSVDEAINNLLNKK</sequence>
<proteinExistence type="predicted"/>
<dbReference type="GO" id="GO:0004674">
    <property type="term" value="F:protein serine/threonine kinase activity"/>
    <property type="evidence" value="ECO:0007669"/>
    <property type="project" value="TreeGrafter"/>
</dbReference>
<evidence type="ECO:0000259" key="2">
    <source>
        <dbReference type="PROSITE" id="PS50011"/>
    </source>
</evidence>
<dbReference type="GO" id="GO:0005524">
    <property type="term" value="F:ATP binding"/>
    <property type="evidence" value="ECO:0007669"/>
    <property type="project" value="InterPro"/>
</dbReference>
<dbReference type="AlphaFoldDB" id="U9SVE0"/>
<dbReference type="VEuPathDB" id="FungiDB:RhiirFUN_005106"/>
<protein>
    <recommendedName>
        <fullName evidence="2">Protein kinase domain-containing protein</fullName>
    </recommendedName>
</protein>
<dbReference type="InterPro" id="IPR000719">
    <property type="entry name" value="Prot_kinase_dom"/>
</dbReference>
<dbReference type="Gene3D" id="1.20.930.20">
    <property type="entry name" value="Adaptor protein Cbl, N-terminal domain"/>
    <property type="match status" value="1"/>
</dbReference>
<dbReference type="Pfam" id="PF07714">
    <property type="entry name" value="PK_Tyr_Ser-Thr"/>
    <property type="match status" value="1"/>
</dbReference>
<name>U9SVE0_RHIID</name>
<dbReference type="SUPFAM" id="SSF56112">
    <property type="entry name" value="Protein kinase-like (PK-like)"/>
    <property type="match status" value="1"/>
</dbReference>
<accession>U9SVE0</accession>
<dbReference type="GO" id="GO:0007166">
    <property type="term" value="P:cell surface receptor signaling pathway"/>
    <property type="evidence" value="ECO:0007669"/>
    <property type="project" value="InterPro"/>
</dbReference>
<evidence type="ECO:0000256" key="1">
    <source>
        <dbReference type="SAM" id="MobiDB-lite"/>
    </source>
</evidence>
<evidence type="ECO:0000313" key="3">
    <source>
        <dbReference type="EMBL" id="ERZ99874.1"/>
    </source>
</evidence>
<gene>
    <name evidence="3" type="ORF">GLOINDRAFT_87748</name>
</gene>
<dbReference type="CDD" id="cd21037">
    <property type="entry name" value="MLKL_NTD"/>
    <property type="match status" value="1"/>
</dbReference>
<reference evidence="3" key="1">
    <citation type="submission" date="2013-07" db="EMBL/GenBank/DDBJ databases">
        <title>The genome of an arbuscular mycorrhizal fungus provides insights into the evolution of the oldest plant symbiosis.</title>
        <authorList>
            <consortium name="DOE Joint Genome Institute"/>
            <person name="Tisserant E."/>
            <person name="Malbreil M."/>
            <person name="Kuo A."/>
            <person name="Kohler A."/>
            <person name="Symeonidi A."/>
            <person name="Balestrini R."/>
            <person name="Charron P."/>
            <person name="Duensing N."/>
            <person name="Frei-dit-Frey N."/>
            <person name="Gianinazzi-Pearson V."/>
            <person name="Gilbert B."/>
            <person name="Handa Y."/>
            <person name="Hijri M."/>
            <person name="Kaul R."/>
            <person name="Kawaguchi M."/>
            <person name="Krajinski F."/>
            <person name="Lammers P."/>
            <person name="Lapierre D."/>
            <person name="Masclaux F.G."/>
            <person name="Murat C."/>
            <person name="Morin E."/>
            <person name="Ndikumana S."/>
            <person name="Pagni M."/>
            <person name="Petitpierre D."/>
            <person name="Requena N."/>
            <person name="Rosikiewicz P."/>
            <person name="Riley R."/>
            <person name="Saito K."/>
            <person name="San Clemente H."/>
            <person name="Shapiro H."/>
            <person name="van Tuinen D."/>
            <person name="Becard G."/>
            <person name="Bonfante P."/>
            <person name="Paszkowski U."/>
            <person name="Shachar-Hill Y."/>
            <person name="Young J.P."/>
            <person name="Sanders I.R."/>
            <person name="Henrissat B."/>
            <person name="Rensing S.A."/>
            <person name="Grigoriev I.V."/>
            <person name="Corradi N."/>
            <person name="Roux C."/>
            <person name="Martin F."/>
        </authorList>
    </citation>
    <scope>NUCLEOTIDE SEQUENCE</scope>
    <source>
        <strain evidence="3">DAOM 197198</strain>
    </source>
</reference>
<dbReference type="InterPro" id="IPR051681">
    <property type="entry name" value="Ser/Thr_Kinases-Pseudokinases"/>
</dbReference>
<dbReference type="HOGENOM" id="CLU_000288_102_3_1"/>
<dbReference type="Gene3D" id="1.10.510.10">
    <property type="entry name" value="Transferase(Phosphotransferase) domain 1"/>
    <property type="match status" value="1"/>
</dbReference>
<dbReference type="VEuPathDB" id="FungiDB:RhiirFUN_002859"/>
<feature type="domain" description="Protein kinase" evidence="2">
    <location>
        <begin position="67"/>
        <end position="450"/>
    </location>
</feature>
<dbReference type="EMBL" id="KI297623">
    <property type="protein sequence ID" value="ERZ99874.1"/>
    <property type="molecule type" value="Genomic_DNA"/>
</dbReference>
<dbReference type="InterPro" id="IPR036537">
    <property type="entry name" value="Adaptor_Cbl_N_dom_sf"/>
</dbReference>